<feature type="transmembrane region" description="Helical" evidence="7">
    <location>
        <begin position="440"/>
        <end position="461"/>
    </location>
</feature>
<sequence length="471" mass="49848">MLRKLSEPYVVGVASRVIGQAISFAAVAVASRYLDLDAFGTYALAWAAVVIGNTFVFTGYYQALLRAPDFARDRDTVFWLKAGVGGTSMVAILLAALMFGGLSSPSGAAMIALAPIPFLIVPTAWWEAQLVRAKRVRAASLYVLVAEAAGLAAAIWLLTQGWQIGALIASRYVSLAVGFVLTAAMVRNLPRFRFRRTSVQEAQKTAVPLWGTTTVHLFTNYGTDIILGAFASAAVIGAYRGGARIAVTASDLVLQPLGLLTWSRFTRIEKDRAGLAELRAAWIASMSIAAAILWPMTATVALLAPALVVTILDETWLPATGVVVILSISRAIGFLGALLEPTLMTTGRGRQQFAIRLYGAGTLLVLLFIFARYGAEAAAWTHVASSVLVAVLSLGAMMRALKLRPEQLVATFVPGVGATVLICAAILGTEVPRAALGTGAGLLASLAAVAVAWLAVMVLFLRRRVLVLPRP</sequence>
<feature type="transmembrane region" description="Helical" evidence="7">
    <location>
        <begin position="108"/>
        <end position="126"/>
    </location>
</feature>
<comment type="caution">
    <text evidence="8">The sequence shown here is derived from an EMBL/GenBank/DDBJ whole genome shotgun (WGS) entry which is preliminary data.</text>
</comment>
<keyword evidence="5 7" id="KW-1133">Transmembrane helix</keyword>
<dbReference type="GO" id="GO:0005886">
    <property type="term" value="C:plasma membrane"/>
    <property type="evidence" value="ECO:0007669"/>
    <property type="project" value="UniProtKB-SubCell"/>
</dbReference>
<feature type="transmembrane region" description="Helical" evidence="7">
    <location>
        <begin position="9"/>
        <end position="31"/>
    </location>
</feature>
<feature type="transmembrane region" description="Helical" evidence="7">
    <location>
        <begin position="164"/>
        <end position="186"/>
    </location>
</feature>
<dbReference type="PANTHER" id="PTHR30250:SF10">
    <property type="entry name" value="LIPOPOLYSACCHARIDE BIOSYNTHESIS PROTEIN WZXC"/>
    <property type="match status" value="1"/>
</dbReference>
<feature type="transmembrane region" description="Helical" evidence="7">
    <location>
        <begin position="353"/>
        <end position="371"/>
    </location>
</feature>
<feature type="transmembrane region" description="Helical" evidence="7">
    <location>
        <begin position="316"/>
        <end position="341"/>
    </location>
</feature>
<feature type="transmembrane region" description="Helical" evidence="7">
    <location>
        <begin position="138"/>
        <end position="158"/>
    </location>
</feature>
<keyword evidence="6 7" id="KW-0472">Membrane</keyword>
<accession>A0A5D0RPD8</accession>
<evidence type="ECO:0000256" key="7">
    <source>
        <dbReference type="SAM" id="Phobius"/>
    </source>
</evidence>
<evidence type="ECO:0000313" key="8">
    <source>
        <dbReference type="EMBL" id="TYB82421.1"/>
    </source>
</evidence>
<feature type="transmembrane region" description="Helical" evidence="7">
    <location>
        <begin position="377"/>
        <end position="396"/>
    </location>
</feature>
<evidence type="ECO:0000256" key="1">
    <source>
        <dbReference type="ARBA" id="ARBA00004651"/>
    </source>
</evidence>
<feature type="transmembrane region" description="Helical" evidence="7">
    <location>
        <begin position="43"/>
        <end position="65"/>
    </location>
</feature>
<comment type="subcellular location">
    <subcellularLocation>
        <location evidence="1">Cell membrane</location>
        <topology evidence="1">Multi-pass membrane protein</topology>
    </subcellularLocation>
</comment>
<dbReference type="RefSeq" id="WP_148377184.1">
    <property type="nucleotide sequence ID" value="NZ_VSIY01000004.1"/>
</dbReference>
<protein>
    <submittedName>
        <fullName evidence="8">Oligosaccharide flippase family protein</fullName>
    </submittedName>
</protein>
<keyword evidence="4 7" id="KW-0812">Transmembrane</keyword>
<evidence type="ECO:0000256" key="6">
    <source>
        <dbReference type="ARBA" id="ARBA00023136"/>
    </source>
</evidence>
<name>A0A5D0RPD8_9RHOB</name>
<feature type="transmembrane region" description="Helical" evidence="7">
    <location>
        <begin position="77"/>
        <end position="102"/>
    </location>
</feature>
<reference evidence="8 9" key="1">
    <citation type="submission" date="2019-08" db="EMBL/GenBank/DDBJ databases">
        <title>Identification of a novel species of the genus Boseongicola.</title>
        <authorList>
            <person name="Zhang X.-Q."/>
        </authorList>
    </citation>
    <scope>NUCLEOTIDE SEQUENCE [LARGE SCALE GENOMIC DNA]</scope>
    <source>
        <strain evidence="8 9">HY14</strain>
    </source>
</reference>
<keyword evidence="3" id="KW-1003">Cell membrane</keyword>
<evidence type="ECO:0000313" key="9">
    <source>
        <dbReference type="Proteomes" id="UP000322080"/>
    </source>
</evidence>
<dbReference type="Pfam" id="PF13440">
    <property type="entry name" value="Polysacc_synt_3"/>
    <property type="match status" value="1"/>
</dbReference>
<organism evidence="8 9">
    <name type="scientific">Maritimibacter fusiformis</name>
    <dbReference type="NCBI Taxonomy" id="2603819"/>
    <lineage>
        <taxon>Bacteria</taxon>
        <taxon>Pseudomonadati</taxon>
        <taxon>Pseudomonadota</taxon>
        <taxon>Alphaproteobacteria</taxon>
        <taxon>Rhodobacterales</taxon>
        <taxon>Roseobacteraceae</taxon>
        <taxon>Maritimibacter</taxon>
    </lineage>
</organism>
<dbReference type="AlphaFoldDB" id="A0A5D0RPD8"/>
<dbReference type="InterPro" id="IPR050833">
    <property type="entry name" value="Poly_Biosynth_Transport"/>
</dbReference>
<feature type="transmembrane region" description="Helical" evidence="7">
    <location>
        <begin position="408"/>
        <end position="428"/>
    </location>
</feature>
<evidence type="ECO:0000256" key="3">
    <source>
        <dbReference type="ARBA" id="ARBA00022475"/>
    </source>
</evidence>
<evidence type="ECO:0000256" key="4">
    <source>
        <dbReference type="ARBA" id="ARBA00022692"/>
    </source>
</evidence>
<feature type="transmembrane region" description="Helical" evidence="7">
    <location>
        <begin position="280"/>
        <end position="304"/>
    </location>
</feature>
<evidence type="ECO:0000256" key="5">
    <source>
        <dbReference type="ARBA" id="ARBA00022989"/>
    </source>
</evidence>
<proteinExistence type="inferred from homology"/>
<keyword evidence="9" id="KW-1185">Reference proteome</keyword>
<dbReference type="Proteomes" id="UP000322080">
    <property type="component" value="Unassembled WGS sequence"/>
</dbReference>
<evidence type="ECO:0000256" key="2">
    <source>
        <dbReference type="ARBA" id="ARBA00007430"/>
    </source>
</evidence>
<dbReference type="PANTHER" id="PTHR30250">
    <property type="entry name" value="PST FAMILY PREDICTED COLANIC ACID TRANSPORTER"/>
    <property type="match status" value="1"/>
</dbReference>
<dbReference type="EMBL" id="VSIY01000004">
    <property type="protein sequence ID" value="TYB82421.1"/>
    <property type="molecule type" value="Genomic_DNA"/>
</dbReference>
<gene>
    <name evidence="8" type="ORF">FVF75_06820</name>
</gene>
<comment type="similarity">
    <text evidence="2">Belongs to the polysaccharide synthase family.</text>
</comment>